<feature type="transmembrane region" description="Helical" evidence="1">
    <location>
        <begin position="76"/>
        <end position="93"/>
    </location>
</feature>
<feature type="transmembrane region" description="Helical" evidence="1">
    <location>
        <begin position="43"/>
        <end position="64"/>
    </location>
</feature>
<sequence length="147" mass="16462">MLPTLFGRIQTRLFLLATVGLVVTALIVPILPGAGSAQLADRYQTGFVVLASVAVLGVVWEIIYHLLMQFRWEKDWPTLFGLITLIPEGLLLWGLLELDVVPGTAVSPPASTFWTHFLVVWVVIWLVANGPMRVPFIRWRFRGGRLV</sequence>
<evidence type="ECO:0000313" key="3">
    <source>
        <dbReference type="Proteomes" id="UP000256661"/>
    </source>
</evidence>
<name>A0A3D9ST41_9ACTN</name>
<keyword evidence="1" id="KW-1133">Transmembrane helix</keyword>
<accession>A0A3D9ST41</accession>
<evidence type="ECO:0000313" key="2">
    <source>
        <dbReference type="EMBL" id="REE99139.1"/>
    </source>
</evidence>
<keyword evidence="1" id="KW-0812">Transmembrane</keyword>
<dbReference type="RefSeq" id="WP_116024492.1">
    <property type="nucleotide sequence ID" value="NZ_QTTT01000001.1"/>
</dbReference>
<proteinExistence type="predicted"/>
<reference evidence="2 3" key="1">
    <citation type="submission" date="2018-08" db="EMBL/GenBank/DDBJ databases">
        <title>Sequencing the genomes of 1000 actinobacteria strains.</title>
        <authorList>
            <person name="Klenk H.-P."/>
        </authorList>
    </citation>
    <scope>NUCLEOTIDE SEQUENCE [LARGE SCALE GENOMIC DNA]</scope>
    <source>
        <strain evidence="2 3">DSM 43927</strain>
    </source>
</reference>
<keyword evidence="3" id="KW-1185">Reference proteome</keyword>
<dbReference type="EMBL" id="QTTT01000001">
    <property type="protein sequence ID" value="REE99139.1"/>
    <property type="molecule type" value="Genomic_DNA"/>
</dbReference>
<protein>
    <submittedName>
        <fullName evidence="2">Uncharacterized protein</fullName>
    </submittedName>
</protein>
<gene>
    <name evidence="2" type="ORF">DFJ69_4646</name>
</gene>
<organism evidence="2 3">
    <name type="scientific">Thermomonospora umbrina</name>
    <dbReference type="NCBI Taxonomy" id="111806"/>
    <lineage>
        <taxon>Bacteria</taxon>
        <taxon>Bacillati</taxon>
        <taxon>Actinomycetota</taxon>
        <taxon>Actinomycetes</taxon>
        <taxon>Streptosporangiales</taxon>
        <taxon>Thermomonosporaceae</taxon>
        <taxon>Thermomonospora</taxon>
    </lineage>
</organism>
<feature type="transmembrane region" description="Helical" evidence="1">
    <location>
        <begin position="113"/>
        <end position="132"/>
    </location>
</feature>
<keyword evidence="1" id="KW-0472">Membrane</keyword>
<dbReference type="OrthoDB" id="4546196at2"/>
<dbReference type="Proteomes" id="UP000256661">
    <property type="component" value="Unassembled WGS sequence"/>
</dbReference>
<dbReference type="AlphaFoldDB" id="A0A3D9ST41"/>
<evidence type="ECO:0000256" key="1">
    <source>
        <dbReference type="SAM" id="Phobius"/>
    </source>
</evidence>
<feature type="transmembrane region" description="Helical" evidence="1">
    <location>
        <begin position="12"/>
        <end position="31"/>
    </location>
</feature>
<comment type="caution">
    <text evidence="2">The sequence shown here is derived from an EMBL/GenBank/DDBJ whole genome shotgun (WGS) entry which is preliminary data.</text>
</comment>